<dbReference type="RefSeq" id="WP_208288663.1">
    <property type="nucleotide sequence ID" value="NZ_CP074404.1"/>
</dbReference>
<dbReference type="EMBL" id="JAGFBM010000001">
    <property type="protein sequence ID" value="MBO3083846.1"/>
    <property type="molecule type" value="Genomic_DNA"/>
</dbReference>
<feature type="domain" description="Glycosyl transferase family 1" evidence="2">
    <location>
        <begin position="593"/>
        <end position="703"/>
    </location>
</feature>
<keyword evidence="1" id="KW-0808">Transferase</keyword>
<name>A0ABS3SDL2_9CELL</name>
<accession>A0ABS3SDL2</accession>
<dbReference type="Pfam" id="PF00534">
    <property type="entry name" value="Glycos_transf_1"/>
    <property type="match status" value="1"/>
</dbReference>
<comment type="caution">
    <text evidence="3">The sequence shown here is derived from an EMBL/GenBank/DDBJ whole genome shotgun (WGS) entry which is preliminary data.</text>
</comment>
<dbReference type="PANTHER" id="PTHR46656">
    <property type="entry name" value="PUTATIVE-RELATED"/>
    <property type="match status" value="1"/>
</dbReference>
<gene>
    <name evidence="3" type="ORF">J4035_04265</name>
</gene>
<evidence type="ECO:0000259" key="2">
    <source>
        <dbReference type="Pfam" id="PF00534"/>
    </source>
</evidence>
<evidence type="ECO:0000313" key="3">
    <source>
        <dbReference type="EMBL" id="MBO3083846.1"/>
    </source>
</evidence>
<dbReference type="Proteomes" id="UP000678317">
    <property type="component" value="Unassembled WGS sequence"/>
</dbReference>
<reference evidence="3 4" key="1">
    <citation type="submission" date="2021-03" db="EMBL/GenBank/DDBJ databases">
        <title>novel species in genus Cellulomonas.</title>
        <authorList>
            <person name="Zhang G."/>
        </authorList>
    </citation>
    <scope>NUCLEOTIDE SEQUENCE [LARGE SCALE GENOMIC DNA]</scope>
    <source>
        <strain evidence="4">zg-ZUI188</strain>
    </source>
</reference>
<dbReference type="Gene3D" id="3.40.50.2000">
    <property type="entry name" value="Glycogen Phosphorylase B"/>
    <property type="match status" value="1"/>
</dbReference>
<evidence type="ECO:0000256" key="1">
    <source>
        <dbReference type="ARBA" id="ARBA00022679"/>
    </source>
</evidence>
<keyword evidence="4" id="KW-1185">Reference proteome</keyword>
<proteinExistence type="predicted"/>
<dbReference type="SUPFAM" id="SSF53756">
    <property type="entry name" value="UDP-Glycosyltransferase/glycogen phosphorylase"/>
    <property type="match status" value="1"/>
</dbReference>
<evidence type="ECO:0000313" key="4">
    <source>
        <dbReference type="Proteomes" id="UP000678317"/>
    </source>
</evidence>
<organism evidence="3 4">
    <name type="scientific">Cellulomonas fengjieae</name>
    <dbReference type="NCBI Taxonomy" id="2819978"/>
    <lineage>
        <taxon>Bacteria</taxon>
        <taxon>Bacillati</taxon>
        <taxon>Actinomycetota</taxon>
        <taxon>Actinomycetes</taxon>
        <taxon>Micrococcales</taxon>
        <taxon>Cellulomonadaceae</taxon>
        <taxon>Cellulomonas</taxon>
    </lineage>
</organism>
<dbReference type="CDD" id="cd01635">
    <property type="entry name" value="Glycosyltransferase_GTB-type"/>
    <property type="match status" value="1"/>
</dbReference>
<sequence length="807" mass="87299">MHICSIVAAHNGPAALVTLAALRGRHTDAEIHVLDVDGICADWPDVRVLTPADVGISRAELHMAGMLADASTLPEWLLPRLLRLLVSEGATAVYVAPGMRPVGDLSPIRDAAARSGLAAVARRDTLPPDDGMSPSPRDLVREGPFHAGMLGVGPGAENLLDAWIALSDPGLPAPWQTALSATAHELVGSATIISPWNVDPDSVIVDDAGTWTLNGLPVAAIDLTETDPARPWLFSTDGADTARARLSDHPDLAALVTLHLAEVAALEPAQQPVARFERTAGGIVVHSVLRRVFREAVEAWRAGAGPVPPDPFDTTRPEQFTQWLDEVVTRKGTPLTRYVLGLYRDRPDLQARYPHVPGSDSKSFIAWARVHAQVEGDYARERVAAGVATAARQHARPSNGVRTGPVEWLVGRSGMPTGVNVVGYLRGELGVGEAARLVLGALDTTDVPHRPFTVDEHLQSRQRADGDQAPAAVEEAAATFATTLLCVNADQAGFVLDGLPELNPTYRIGYWYWEVEDFPATLHGGFGHVDEIWAATDFVRESIAAHTQLPVVTMTPALPQRSAPTELTRPELGLPEDRTLFLFSFDHLSTTERKNPVDLIDAFRRAFAPGEGPCLVIKSINSDKRVGDAERVRLRAAAEPDVLLLEEYLPPAHRDALVQLCDAYVSLHRSEGLGLTIAEAMAQGKPVIATAYSGNMQFMTDANSYLVPWTPVPIPEHSEPYPVGGRWAQPDLDAAAACMRAVVDDPADAAQRGERAAQDLRTLHGPETAGRRMAARLAEIERDMPKVRWRERAARGRRFVRRVSPLS</sequence>
<dbReference type="PANTHER" id="PTHR46656:SF3">
    <property type="entry name" value="PUTATIVE-RELATED"/>
    <property type="match status" value="1"/>
</dbReference>
<protein>
    <submittedName>
        <fullName evidence="3">Glycosyltransferase</fullName>
    </submittedName>
</protein>
<dbReference type="InterPro" id="IPR001296">
    <property type="entry name" value="Glyco_trans_1"/>
</dbReference>